<organism evidence="2 3">
    <name type="scientific">Aeromicrobium wangtongii</name>
    <dbReference type="NCBI Taxonomy" id="2969247"/>
    <lineage>
        <taxon>Bacteria</taxon>
        <taxon>Bacillati</taxon>
        <taxon>Actinomycetota</taxon>
        <taxon>Actinomycetes</taxon>
        <taxon>Propionibacteriales</taxon>
        <taxon>Nocardioidaceae</taxon>
        <taxon>Aeromicrobium</taxon>
    </lineage>
</organism>
<evidence type="ECO:0000256" key="1">
    <source>
        <dbReference type="SAM" id="Phobius"/>
    </source>
</evidence>
<keyword evidence="1" id="KW-0472">Membrane</keyword>
<evidence type="ECO:0000313" key="3">
    <source>
        <dbReference type="Proteomes" id="UP001316184"/>
    </source>
</evidence>
<name>A0ABY5M324_9ACTN</name>
<gene>
    <name evidence="2" type="ORF">NQV15_12125</name>
</gene>
<dbReference type="RefSeq" id="WP_232400136.1">
    <property type="nucleotide sequence ID" value="NZ_CP102173.1"/>
</dbReference>
<proteinExistence type="predicted"/>
<keyword evidence="1" id="KW-1133">Transmembrane helix</keyword>
<evidence type="ECO:0000313" key="2">
    <source>
        <dbReference type="EMBL" id="UUP12600.1"/>
    </source>
</evidence>
<keyword evidence="1" id="KW-0812">Transmembrane</keyword>
<protein>
    <submittedName>
        <fullName evidence="2">Uncharacterized protein</fullName>
    </submittedName>
</protein>
<dbReference type="Proteomes" id="UP001316184">
    <property type="component" value="Chromosome"/>
</dbReference>
<dbReference type="EMBL" id="CP102173">
    <property type="protein sequence ID" value="UUP12600.1"/>
    <property type="molecule type" value="Genomic_DNA"/>
</dbReference>
<sequence>MLDSGSWSPAVLDELVSIIGVDTATGFMDARAWQRRAPGLLPWTYRHPWLTVFGGVLVTFVLLFVLISLLPVAASS</sequence>
<accession>A0ABY5M324</accession>
<reference evidence="2 3" key="1">
    <citation type="submission" date="2022-08" db="EMBL/GenBank/DDBJ databases">
        <title>novel species in genus Aeromicrobium.</title>
        <authorList>
            <person name="Ye L."/>
        </authorList>
    </citation>
    <scope>NUCLEOTIDE SEQUENCE [LARGE SCALE GENOMIC DNA]</scope>
    <source>
        <strain evidence="3">zg-Y1379</strain>
    </source>
</reference>
<feature type="transmembrane region" description="Helical" evidence="1">
    <location>
        <begin position="49"/>
        <end position="74"/>
    </location>
</feature>
<keyword evidence="3" id="KW-1185">Reference proteome</keyword>